<dbReference type="InterPro" id="IPR020103">
    <property type="entry name" value="PsdUridine_synth_cat_dom_sf"/>
</dbReference>
<dbReference type="PANTHER" id="PTHR21600:SF44">
    <property type="entry name" value="RIBOSOMAL LARGE SUBUNIT PSEUDOURIDINE SYNTHASE D"/>
    <property type="match status" value="1"/>
</dbReference>
<keyword evidence="2" id="KW-0413">Isomerase</keyword>
<dbReference type="NCBIfam" id="TIGR00005">
    <property type="entry name" value="rluA_subfam"/>
    <property type="match status" value="1"/>
</dbReference>
<name>J9GH01_9ZZZZ</name>
<feature type="domain" description="Pseudouridine synthase RsuA/RluA-like" evidence="4">
    <location>
        <begin position="113"/>
        <end position="263"/>
    </location>
</feature>
<dbReference type="Pfam" id="PF00849">
    <property type="entry name" value="PseudoU_synth_2"/>
    <property type="match status" value="1"/>
</dbReference>
<protein>
    <submittedName>
        <fullName evidence="5">Ribosomal large subunit pseudouridine synthase D</fullName>
    </submittedName>
</protein>
<dbReference type="Gene3D" id="3.30.2350.10">
    <property type="entry name" value="Pseudouridine synthase"/>
    <property type="match status" value="1"/>
</dbReference>
<dbReference type="PROSITE" id="PS50889">
    <property type="entry name" value="S4"/>
    <property type="match status" value="1"/>
</dbReference>
<sequence length="325" mass="37828">MNKLERSLNTSRMKKNCISGPGRSNVARAQNQYTDYLVKEPAELMEFLAARMPDASRTKLKSLLSKRVVFVDNVITTQYNFPLKPGMKIQISRNKENKEFHNKLLKIVYEDAYLIVVEKAHGLLSVNTEREKERTAYSILTEYVKKSGRKNRLYIVHRLDRDTSGLMMFAKDEMTQNTLRDHWKQIVYDRRYVAIVDGEVEKDAGVVHSWLTDRTLYVYSSPTDDGGQEAITHYRTIKRANGYSLMELMLETGRKNQIRVHMQDLGHPVIGDGRYGLEDINPLGRLALHAFKLCFYHPVTRQRMQFETPYPAEFKKLMLKRPSTE</sequence>
<comment type="similarity">
    <text evidence="1">Belongs to the pseudouridine synthase RluA family.</text>
</comment>
<dbReference type="InterPro" id="IPR050188">
    <property type="entry name" value="RluA_PseudoU_synthase"/>
</dbReference>
<dbReference type="PANTHER" id="PTHR21600">
    <property type="entry name" value="MITOCHONDRIAL RNA PSEUDOURIDINE SYNTHASE"/>
    <property type="match status" value="1"/>
</dbReference>
<dbReference type="PROSITE" id="PS01129">
    <property type="entry name" value="PSI_RLU"/>
    <property type="match status" value="1"/>
</dbReference>
<comment type="caution">
    <text evidence="5">The sequence shown here is derived from an EMBL/GenBank/DDBJ whole genome shotgun (WGS) entry which is preliminary data.</text>
</comment>
<dbReference type="GO" id="GO:0000455">
    <property type="term" value="P:enzyme-directed rRNA pseudouridine synthesis"/>
    <property type="evidence" value="ECO:0007669"/>
    <property type="project" value="TreeGrafter"/>
</dbReference>
<feature type="region of interest" description="Disordered" evidence="3">
    <location>
        <begin position="1"/>
        <end position="21"/>
    </location>
</feature>
<evidence type="ECO:0000313" key="5">
    <source>
        <dbReference type="EMBL" id="EJX06722.1"/>
    </source>
</evidence>
<dbReference type="CDD" id="cd02869">
    <property type="entry name" value="PseudoU_synth_RluA_like"/>
    <property type="match status" value="1"/>
</dbReference>
<organism evidence="5">
    <name type="scientific">gut metagenome</name>
    <dbReference type="NCBI Taxonomy" id="749906"/>
    <lineage>
        <taxon>unclassified sequences</taxon>
        <taxon>metagenomes</taxon>
        <taxon>organismal metagenomes</taxon>
    </lineage>
</organism>
<gene>
    <name evidence="5" type="ORF">EVA_05169</name>
</gene>
<reference evidence="5" key="1">
    <citation type="journal article" date="2012" name="PLoS ONE">
        <title>Gene sets for utilization of primary and secondary nutrition supplies in the distal gut of endangered iberian lynx.</title>
        <authorList>
            <person name="Alcaide M."/>
            <person name="Messina E."/>
            <person name="Richter M."/>
            <person name="Bargiela R."/>
            <person name="Peplies J."/>
            <person name="Huws S.A."/>
            <person name="Newbold C.J."/>
            <person name="Golyshin P.N."/>
            <person name="Simon M.A."/>
            <person name="Lopez G."/>
            <person name="Yakimov M.M."/>
            <person name="Ferrer M."/>
        </authorList>
    </citation>
    <scope>NUCLEOTIDE SEQUENCE</scope>
</reference>
<evidence type="ECO:0000256" key="2">
    <source>
        <dbReference type="ARBA" id="ARBA00023235"/>
    </source>
</evidence>
<proteinExistence type="inferred from homology"/>
<dbReference type="SUPFAM" id="SSF55174">
    <property type="entry name" value="Alpha-L RNA-binding motif"/>
    <property type="match status" value="1"/>
</dbReference>
<evidence type="ECO:0000259" key="4">
    <source>
        <dbReference type="Pfam" id="PF00849"/>
    </source>
</evidence>
<dbReference type="EMBL" id="AMCI01001080">
    <property type="protein sequence ID" value="EJX06722.1"/>
    <property type="molecule type" value="Genomic_DNA"/>
</dbReference>
<dbReference type="CDD" id="cd00165">
    <property type="entry name" value="S4"/>
    <property type="match status" value="1"/>
</dbReference>
<dbReference type="GO" id="GO:0003723">
    <property type="term" value="F:RNA binding"/>
    <property type="evidence" value="ECO:0007669"/>
    <property type="project" value="InterPro"/>
</dbReference>
<dbReference type="GO" id="GO:0009982">
    <property type="term" value="F:pseudouridine synthase activity"/>
    <property type="evidence" value="ECO:0007669"/>
    <property type="project" value="InterPro"/>
</dbReference>
<dbReference type="InterPro" id="IPR006225">
    <property type="entry name" value="PsdUridine_synth_RluC/D"/>
</dbReference>
<dbReference type="InterPro" id="IPR006224">
    <property type="entry name" value="PsdUridine_synth_RluA-like_CS"/>
</dbReference>
<dbReference type="SUPFAM" id="SSF55120">
    <property type="entry name" value="Pseudouridine synthase"/>
    <property type="match status" value="1"/>
</dbReference>
<accession>J9GH01</accession>
<evidence type="ECO:0000256" key="3">
    <source>
        <dbReference type="SAM" id="MobiDB-lite"/>
    </source>
</evidence>
<dbReference type="InterPro" id="IPR006145">
    <property type="entry name" value="PsdUridine_synth_RsuA/RluA"/>
</dbReference>
<evidence type="ECO:0000256" key="1">
    <source>
        <dbReference type="ARBA" id="ARBA00010876"/>
    </source>
</evidence>
<dbReference type="AlphaFoldDB" id="J9GH01"/>